<evidence type="ECO:0000256" key="1">
    <source>
        <dbReference type="ARBA" id="ARBA00022754"/>
    </source>
</evidence>
<evidence type="ECO:0000313" key="7">
    <source>
        <dbReference type="Proteomes" id="UP000694406"/>
    </source>
</evidence>
<dbReference type="GeneTree" id="ENSGT00940000159268"/>
<dbReference type="GO" id="GO:0008307">
    <property type="term" value="F:structural constituent of muscle"/>
    <property type="evidence" value="ECO:0007669"/>
    <property type="project" value="InterPro"/>
</dbReference>
<feature type="coiled-coil region" evidence="3">
    <location>
        <begin position="12"/>
        <end position="147"/>
    </location>
</feature>
<feature type="region of interest" description="Disordered" evidence="4">
    <location>
        <begin position="243"/>
        <end position="281"/>
    </location>
</feature>
<dbReference type="GO" id="GO:0005882">
    <property type="term" value="C:intermediate filament"/>
    <property type="evidence" value="ECO:0007669"/>
    <property type="project" value="UniProtKB-KW"/>
</dbReference>
<dbReference type="Ensembl" id="ENSLLTT00000011711.1">
    <property type="protein sequence ID" value="ENSLLTP00000011264.1"/>
    <property type="gene ID" value="ENSLLTG00000008664.1"/>
</dbReference>
<evidence type="ECO:0000256" key="4">
    <source>
        <dbReference type="SAM" id="MobiDB-lite"/>
    </source>
</evidence>
<sequence length="281" mass="32392">MQRDEWDEQSELRELNARLALYVRQVRDLEQENGRLAHELAALRSREGRACRWQETEQEVAELRRVVADLSRAKGEAELERDALRQELESLERLSAQVGELRLRRLEPELARQQQQLAGLWADCAALEALLEQLLAEHEGLQEARKQRPAALLPAPRVLRAGRAERRQLESDYALVLSWSCAQSLERYEAELRALQDLEGRLGHEDLRKLRAQNQESRRRLEELWRRCRELCALGERLEEEQLAQQERHGAELAEYQVSPSGRASEGGRAETGGARQDVEG</sequence>
<dbReference type="GO" id="GO:0031443">
    <property type="term" value="P:fast-twitch skeletal muscle fiber contraction"/>
    <property type="evidence" value="ECO:0007669"/>
    <property type="project" value="TreeGrafter"/>
</dbReference>
<dbReference type="InterPro" id="IPR039008">
    <property type="entry name" value="IF_rod_dom"/>
</dbReference>
<dbReference type="GO" id="GO:0060053">
    <property type="term" value="C:neurofilament cytoskeleton"/>
    <property type="evidence" value="ECO:0007669"/>
    <property type="project" value="TreeGrafter"/>
</dbReference>
<feature type="domain" description="IF rod" evidence="5">
    <location>
        <begin position="8"/>
        <end position="281"/>
    </location>
</feature>
<dbReference type="GO" id="GO:0017166">
    <property type="term" value="F:vinculin binding"/>
    <property type="evidence" value="ECO:0007669"/>
    <property type="project" value="TreeGrafter"/>
</dbReference>
<dbReference type="SUPFAM" id="SSF64593">
    <property type="entry name" value="Intermediate filament protein, coiled coil region"/>
    <property type="match status" value="1"/>
</dbReference>
<evidence type="ECO:0000313" key="6">
    <source>
        <dbReference type="Ensembl" id="ENSLLTP00000011264.1"/>
    </source>
</evidence>
<accession>A0A8C5S093</accession>
<dbReference type="PROSITE" id="PS51842">
    <property type="entry name" value="IF_ROD_2"/>
    <property type="match status" value="1"/>
</dbReference>
<organism evidence="6 7">
    <name type="scientific">Laticauda laticaudata</name>
    <name type="common">Blue-ringed sea krait</name>
    <name type="synonym">Blue-lipped sea krait</name>
    <dbReference type="NCBI Taxonomy" id="8630"/>
    <lineage>
        <taxon>Eukaryota</taxon>
        <taxon>Metazoa</taxon>
        <taxon>Chordata</taxon>
        <taxon>Craniata</taxon>
        <taxon>Vertebrata</taxon>
        <taxon>Euteleostomi</taxon>
        <taxon>Lepidosauria</taxon>
        <taxon>Squamata</taxon>
        <taxon>Bifurcata</taxon>
        <taxon>Unidentata</taxon>
        <taxon>Episquamata</taxon>
        <taxon>Toxicofera</taxon>
        <taxon>Serpentes</taxon>
        <taxon>Colubroidea</taxon>
        <taxon>Elapidae</taxon>
        <taxon>Laticaudinae</taxon>
        <taxon>Laticauda</taxon>
    </lineage>
</organism>
<proteinExistence type="predicted"/>
<protein>
    <recommendedName>
        <fullName evidence="5">IF rod domain-containing protein</fullName>
    </recommendedName>
</protein>
<dbReference type="AlphaFoldDB" id="A0A8C5S093"/>
<dbReference type="GO" id="GO:0042383">
    <property type="term" value="C:sarcolemma"/>
    <property type="evidence" value="ECO:0007669"/>
    <property type="project" value="TreeGrafter"/>
</dbReference>
<dbReference type="InterPro" id="IPR030634">
    <property type="entry name" value="SYNM"/>
</dbReference>
<dbReference type="Proteomes" id="UP000694406">
    <property type="component" value="Unplaced"/>
</dbReference>
<keyword evidence="1" id="KW-0403">Intermediate filament</keyword>
<name>A0A8C5S093_LATLA</name>
<dbReference type="GO" id="GO:0019215">
    <property type="term" value="F:intermediate filament binding"/>
    <property type="evidence" value="ECO:0007669"/>
    <property type="project" value="TreeGrafter"/>
</dbReference>
<dbReference type="Gene3D" id="1.20.5.1160">
    <property type="entry name" value="Vasodilator-stimulated phosphoprotein"/>
    <property type="match status" value="1"/>
</dbReference>
<dbReference type="Pfam" id="PF00038">
    <property type="entry name" value="Filament"/>
    <property type="match status" value="1"/>
</dbReference>
<dbReference type="PANTHER" id="PTHR47136">
    <property type="entry name" value="SYNEMIN"/>
    <property type="match status" value="1"/>
</dbReference>
<evidence type="ECO:0000256" key="3">
    <source>
        <dbReference type="SAM" id="Coils"/>
    </source>
</evidence>
<dbReference type="PANTHER" id="PTHR47136:SF1">
    <property type="entry name" value="SYNEMIN"/>
    <property type="match status" value="1"/>
</dbReference>
<reference evidence="6" key="2">
    <citation type="submission" date="2025-09" db="UniProtKB">
        <authorList>
            <consortium name="Ensembl"/>
        </authorList>
    </citation>
    <scope>IDENTIFICATION</scope>
</reference>
<dbReference type="GO" id="GO:0005200">
    <property type="term" value="F:structural constituent of cytoskeleton"/>
    <property type="evidence" value="ECO:0007669"/>
    <property type="project" value="InterPro"/>
</dbReference>
<reference evidence="6" key="1">
    <citation type="submission" date="2025-08" db="UniProtKB">
        <authorList>
            <consortium name="Ensembl"/>
        </authorList>
    </citation>
    <scope>IDENTIFICATION</scope>
</reference>
<evidence type="ECO:0000256" key="2">
    <source>
        <dbReference type="ARBA" id="ARBA00023054"/>
    </source>
</evidence>
<keyword evidence="7" id="KW-1185">Reference proteome</keyword>
<keyword evidence="2 3" id="KW-0175">Coiled coil</keyword>
<feature type="coiled-coil region" evidence="3">
    <location>
        <begin position="185"/>
        <end position="227"/>
    </location>
</feature>
<evidence type="ECO:0000259" key="5">
    <source>
        <dbReference type="PROSITE" id="PS51842"/>
    </source>
</evidence>
<dbReference type="GO" id="GO:0045104">
    <property type="term" value="P:intermediate filament cytoskeleton organization"/>
    <property type="evidence" value="ECO:0007669"/>
    <property type="project" value="InterPro"/>
</dbReference>
<dbReference type="GO" id="GO:0043034">
    <property type="term" value="C:costamere"/>
    <property type="evidence" value="ECO:0007669"/>
    <property type="project" value="TreeGrafter"/>
</dbReference>